<dbReference type="Pfam" id="PF00702">
    <property type="entry name" value="Hydrolase"/>
    <property type="match status" value="1"/>
</dbReference>
<dbReference type="InterPro" id="IPR023214">
    <property type="entry name" value="HAD_sf"/>
</dbReference>
<dbReference type="InterPro" id="IPR036412">
    <property type="entry name" value="HAD-like_sf"/>
</dbReference>
<dbReference type="Gene3D" id="3.40.50.1000">
    <property type="entry name" value="HAD superfamily/HAD-like"/>
    <property type="match status" value="1"/>
</dbReference>
<proteinExistence type="predicted"/>
<dbReference type="AlphaFoldDB" id="A0AAF0EWX0"/>
<dbReference type="EMBL" id="CP119878">
    <property type="protein sequence ID" value="WFD34252.1"/>
    <property type="molecule type" value="Genomic_DNA"/>
</dbReference>
<dbReference type="NCBIfam" id="TIGR01509">
    <property type="entry name" value="HAD-SF-IA-v3"/>
    <property type="match status" value="1"/>
</dbReference>
<dbReference type="Gene3D" id="1.10.150.240">
    <property type="entry name" value="Putative phosphatase, domain 2"/>
    <property type="match status" value="1"/>
</dbReference>
<protein>
    <submittedName>
        <fullName evidence="1">Uncharacterized protein</fullName>
    </submittedName>
</protein>
<evidence type="ECO:0000313" key="1">
    <source>
        <dbReference type="EMBL" id="WFD34252.1"/>
    </source>
</evidence>
<keyword evidence="2" id="KW-1185">Reference proteome</keyword>
<dbReference type="InterPro" id="IPR051806">
    <property type="entry name" value="HAD-like_SPP"/>
</dbReference>
<name>A0AAF0EWX0_9BASI</name>
<sequence>MPVERVEVDAILFDMDGTLIDSTPAVNATWREFAKEYNLDIDHVLRYSHGHRTVENLTRYIPTLRGEELDKEVVRFESRILVIAEENRRRAQETGVDDGTIIAMPCARELLAQINAGRDTHPERRNAWAIVTSATGAYAAKAYKAADVADPPDSFVTSDLCSKGKPDPEPYLKGAELINVKDMSRCIVVEDAPPGVLSGKRAGAKVIGLKTTHEGQRMWDNGADWLVEDLSKVSASWEDGKLVLTIDTEERPTTK</sequence>
<dbReference type="Proteomes" id="UP001219933">
    <property type="component" value="Chromosome 2"/>
</dbReference>
<dbReference type="InterPro" id="IPR006439">
    <property type="entry name" value="HAD-SF_hydro_IA"/>
</dbReference>
<dbReference type="PANTHER" id="PTHR43481">
    <property type="entry name" value="FRUCTOSE-1-PHOSPHATE PHOSPHATASE"/>
    <property type="match status" value="1"/>
</dbReference>
<gene>
    <name evidence="1" type="ORF">MCUN1_001089</name>
</gene>
<dbReference type="SFLD" id="SFLDG01129">
    <property type="entry name" value="C1.5:_HAD__Beta-PGM__Phosphata"/>
    <property type="match status" value="1"/>
</dbReference>
<organism evidence="1 2">
    <name type="scientific">Malassezia cuniculi</name>
    <dbReference type="NCBI Taxonomy" id="948313"/>
    <lineage>
        <taxon>Eukaryota</taxon>
        <taxon>Fungi</taxon>
        <taxon>Dikarya</taxon>
        <taxon>Basidiomycota</taxon>
        <taxon>Ustilaginomycotina</taxon>
        <taxon>Malasseziomycetes</taxon>
        <taxon>Malasseziales</taxon>
        <taxon>Malasseziaceae</taxon>
        <taxon>Malassezia</taxon>
    </lineage>
</organism>
<dbReference type="SUPFAM" id="SSF56784">
    <property type="entry name" value="HAD-like"/>
    <property type="match status" value="1"/>
</dbReference>
<reference evidence="1" key="1">
    <citation type="submission" date="2023-03" db="EMBL/GenBank/DDBJ databases">
        <title>Mating type loci evolution in Malassezia.</title>
        <authorList>
            <person name="Coelho M.A."/>
        </authorList>
    </citation>
    <scope>NUCLEOTIDE SEQUENCE</scope>
    <source>
        <strain evidence="1">CBS 11721</strain>
    </source>
</reference>
<evidence type="ECO:0000313" key="2">
    <source>
        <dbReference type="Proteomes" id="UP001219933"/>
    </source>
</evidence>
<dbReference type="PANTHER" id="PTHR43481:SF4">
    <property type="entry name" value="GLYCEROL-1-PHOSPHATE PHOSPHOHYDROLASE 1-RELATED"/>
    <property type="match status" value="1"/>
</dbReference>
<dbReference type="InterPro" id="IPR023198">
    <property type="entry name" value="PGP-like_dom2"/>
</dbReference>
<accession>A0AAF0EWX0</accession>
<dbReference type="GO" id="GO:0050308">
    <property type="term" value="F:sugar-phosphatase activity"/>
    <property type="evidence" value="ECO:0007669"/>
    <property type="project" value="TreeGrafter"/>
</dbReference>
<dbReference type="SFLD" id="SFLDS00003">
    <property type="entry name" value="Haloacid_Dehalogenase"/>
    <property type="match status" value="1"/>
</dbReference>